<protein>
    <submittedName>
        <fullName evidence="1">Uncharacterized protein</fullName>
    </submittedName>
</protein>
<sequence length="172" mass="18841">MSVGTRQAHGVPRALTRYCGTNAKRSGHQCWHEQCLEAPRRCRVVRHWSKYSASASILRVAIVESITQRHTLCGEEPAGRWNCLAGDGEASRPCKPPCGRGSGRQDTAQAHLRVLRNPPLSLATPSSVGVLPTLAWTGQSCENDSRWLETAVVTHANVPGQQCNEMAFRRAC</sequence>
<proteinExistence type="predicted"/>
<reference evidence="1 2" key="1">
    <citation type="submission" date="2023-03" db="EMBL/GenBank/DDBJ databases">
        <title>High-quality genome of Scylla paramamosain provides insights in environmental adaptation.</title>
        <authorList>
            <person name="Zhang L."/>
        </authorList>
    </citation>
    <scope>NUCLEOTIDE SEQUENCE [LARGE SCALE GENOMIC DNA]</scope>
    <source>
        <strain evidence="1">LZ_2023a</strain>
        <tissue evidence="1">Muscle</tissue>
    </source>
</reference>
<evidence type="ECO:0000313" key="1">
    <source>
        <dbReference type="EMBL" id="KAK8404748.1"/>
    </source>
</evidence>
<organism evidence="1 2">
    <name type="scientific">Scylla paramamosain</name>
    <name type="common">Mud crab</name>
    <dbReference type="NCBI Taxonomy" id="85552"/>
    <lineage>
        <taxon>Eukaryota</taxon>
        <taxon>Metazoa</taxon>
        <taxon>Ecdysozoa</taxon>
        <taxon>Arthropoda</taxon>
        <taxon>Crustacea</taxon>
        <taxon>Multicrustacea</taxon>
        <taxon>Malacostraca</taxon>
        <taxon>Eumalacostraca</taxon>
        <taxon>Eucarida</taxon>
        <taxon>Decapoda</taxon>
        <taxon>Pleocyemata</taxon>
        <taxon>Brachyura</taxon>
        <taxon>Eubrachyura</taxon>
        <taxon>Portunoidea</taxon>
        <taxon>Portunidae</taxon>
        <taxon>Portuninae</taxon>
        <taxon>Scylla</taxon>
    </lineage>
</organism>
<comment type="caution">
    <text evidence="1">The sequence shown here is derived from an EMBL/GenBank/DDBJ whole genome shotgun (WGS) entry which is preliminary data.</text>
</comment>
<dbReference type="EMBL" id="JARAKH010000004">
    <property type="protein sequence ID" value="KAK8404748.1"/>
    <property type="molecule type" value="Genomic_DNA"/>
</dbReference>
<accession>A0AAW0UZV5</accession>
<name>A0AAW0UZV5_SCYPA</name>
<keyword evidence="2" id="KW-1185">Reference proteome</keyword>
<evidence type="ECO:0000313" key="2">
    <source>
        <dbReference type="Proteomes" id="UP001487740"/>
    </source>
</evidence>
<dbReference type="Proteomes" id="UP001487740">
    <property type="component" value="Unassembled WGS sequence"/>
</dbReference>
<dbReference type="AlphaFoldDB" id="A0AAW0UZV5"/>
<gene>
    <name evidence="1" type="ORF">O3P69_007771</name>
</gene>